<reference evidence="2 3" key="1">
    <citation type="journal article" date="2015" name="Int. J. Syst. Evol. Microbiol.">
        <title>Sphingomonas hengshuiensis sp. nov., isolated from lake wetland.</title>
        <authorList>
            <person name="Wei S."/>
            <person name="Wang T."/>
            <person name="Liu H."/>
            <person name="Zhang C."/>
            <person name="Guo J."/>
            <person name="Wang Q."/>
            <person name="Liang K."/>
            <person name="Zhang Z."/>
        </authorList>
    </citation>
    <scope>NUCLEOTIDE SEQUENCE [LARGE SCALE GENOMIC DNA]</scope>
    <source>
        <strain evidence="2 3">WHSC-8</strain>
    </source>
</reference>
<evidence type="ECO:0000313" key="2">
    <source>
        <dbReference type="EMBL" id="AJP74462.1"/>
    </source>
</evidence>
<evidence type="ECO:0000313" key="3">
    <source>
        <dbReference type="Proteomes" id="UP000032300"/>
    </source>
</evidence>
<accession>A0A7U5HVL7</accession>
<keyword evidence="3" id="KW-1185">Reference proteome</keyword>
<feature type="chain" id="PRO_5030507543" description="DUF4136 domain-containing protein" evidence="1">
    <location>
        <begin position="22"/>
        <end position="244"/>
    </location>
</feature>
<gene>
    <name evidence="2" type="ORF">TS85_11790</name>
</gene>
<dbReference type="OrthoDB" id="8900715at2"/>
<dbReference type="KEGG" id="sphi:TS85_11790"/>
<dbReference type="Proteomes" id="UP000032300">
    <property type="component" value="Chromosome"/>
</dbReference>
<dbReference type="EMBL" id="CP010836">
    <property type="protein sequence ID" value="AJP74462.1"/>
    <property type="molecule type" value="Genomic_DNA"/>
</dbReference>
<dbReference type="AlphaFoldDB" id="A0A7U5HVL7"/>
<feature type="signal peptide" evidence="1">
    <location>
        <begin position="1"/>
        <end position="21"/>
    </location>
</feature>
<protein>
    <recommendedName>
        <fullName evidence="4">DUF4136 domain-containing protein</fullName>
    </recommendedName>
</protein>
<reference evidence="2 3" key="2">
    <citation type="submission" date="2015-02" db="EMBL/GenBank/DDBJ databases">
        <title>The complete genome of Sphingomonas hengshuiensis sp. WHSC-8 isolated from soil of Hengshui Lake.</title>
        <authorList>
            <person name="Wei S."/>
            <person name="Guo J."/>
            <person name="Su C."/>
            <person name="Wu R."/>
            <person name="Zhang Z."/>
            <person name="Liang K."/>
            <person name="Li H."/>
            <person name="Wang T."/>
            <person name="Liu H."/>
            <person name="Zhang C."/>
            <person name="Li Z."/>
            <person name="Wang Q."/>
            <person name="Meng J."/>
        </authorList>
    </citation>
    <scope>NUCLEOTIDE SEQUENCE [LARGE SCALE GENOMIC DNA]</scope>
    <source>
        <strain evidence="2 3">WHSC-8</strain>
    </source>
</reference>
<evidence type="ECO:0008006" key="4">
    <source>
        <dbReference type="Google" id="ProtNLM"/>
    </source>
</evidence>
<proteinExistence type="predicted"/>
<dbReference type="RefSeq" id="WP_155006390.1">
    <property type="nucleotide sequence ID" value="NZ_CP010836.1"/>
</dbReference>
<organism evidence="2 3">
    <name type="scientific">Sphingomonas hengshuiensis</name>
    <dbReference type="NCBI Taxonomy" id="1609977"/>
    <lineage>
        <taxon>Bacteria</taxon>
        <taxon>Pseudomonadati</taxon>
        <taxon>Pseudomonadota</taxon>
        <taxon>Alphaproteobacteria</taxon>
        <taxon>Sphingomonadales</taxon>
        <taxon>Sphingomonadaceae</taxon>
        <taxon>Sphingomonas</taxon>
    </lineage>
</organism>
<evidence type="ECO:0000256" key="1">
    <source>
        <dbReference type="SAM" id="SignalP"/>
    </source>
</evidence>
<keyword evidence="1" id="KW-0732">Signal</keyword>
<sequence length="244" mass="25914">MLRYFMSAIGGLLLCAAPAQAQFGAEASASKAGFAFPASGDVRIVVFRPDVAVGSQSTAGLNEPNAEWTATAREHLGTALIKSQQASANTIVAMPDLEGEQGQVLADYRALFKTVANTVVYGRLFAGNRLPTKRADFRWTLGEGASRLREIGGADYGLFFYTYDSYGSAGRKTAQIFAAMLGVGLTAGVHIGYAGLVDLRTGELVWINADLKMGGDVRDPDGAAKRVSQLMEDFPRRALPAVAQ</sequence>
<name>A0A7U5HVL7_9SPHN</name>